<comment type="subcellular location">
    <subcellularLocation>
        <location evidence="1">Cell membrane</location>
        <topology evidence="1">Multi-pass membrane protein</topology>
    </subcellularLocation>
</comment>
<dbReference type="OrthoDB" id="9787936at2"/>
<dbReference type="PANTHER" id="PTHR37324">
    <property type="entry name" value="PTS SYSTEM GALACTITOL-SPECIFIC EIIC COMPONENT"/>
    <property type="match status" value="1"/>
</dbReference>
<dbReference type="PATRIC" id="fig|1302272.5.peg.1429"/>
<dbReference type="AlphaFoldDB" id="A0A0R1HNA0"/>
<keyword evidence="8 9" id="KW-0472">Membrane</keyword>
<dbReference type="PIRSF" id="PIRSF006304">
    <property type="entry name" value="GatC"/>
    <property type="match status" value="1"/>
</dbReference>
<gene>
    <name evidence="11" type="ORF">FC96_GL001418</name>
</gene>
<feature type="transmembrane region" description="Helical" evidence="9">
    <location>
        <begin position="300"/>
        <end position="325"/>
    </location>
</feature>
<evidence type="ECO:0000256" key="8">
    <source>
        <dbReference type="ARBA" id="ARBA00023136"/>
    </source>
</evidence>
<sequence length="454" mass="48198">MDAVTNALQWFVNLGASVMLPILLFIFALILRIKPGKAFKAGLTIGIGFIGLNLVIGLLTKNLGPAAQSMVKNFGLHLGTIDIGWPAASAIAYGTVLGSMAIPVGVIANVILLFFGLTKTLDVDVWNYWHIAFTGSLVYVVSHDFALGLFTMVVHVMIIYLLADMAAPYIQKTYGLEGISFPQGASAPGFLLALPLNWVMDRIPGINKIKLTPETIQKRMGIFGDSGVMGLIIGIIIGLLARYDVTKTLQLGVTTAAVLVLMPRMVSLLMEGLAPISEGANSFVKSRFPNRDLYIGMDSALAAGNSTVLSSALLLVPLTLLIAVITPGNSVLPFGDLATLPYMIAVMAAVFRGDIFRTIVGGIVNVVASLYIASWVAPLVTQSAQDAHFAMQGNSSISVLSDGGVWSTWLIVGLGKVMSWGGIGLIGIVTLVIMIWFNKFRKKATPASSDGVTN</sequence>
<evidence type="ECO:0000256" key="5">
    <source>
        <dbReference type="ARBA" id="ARBA00022683"/>
    </source>
</evidence>
<evidence type="ECO:0000256" key="1">
    <source>
        <dbReference type="ARBA" id="ARBA00004651"/>
    </source>
</evidence>
<keyword evidence="2" id="KW-0813">Transport</keyword>
<feature type="transmembrane region" description="Helical" evidence="9">
    <location>
        <begin position="358"/>
        <end position="377"/>
    </location>
</feature>
<proteinExistence type="predicted"/>
<evidence type="ECO:0000256" key="7">
    <source>
        <dbReference type="ARBA" id="ARBA00022989"/>
    </source>
</evidence>
<organism evidence="11 12">
    <name type="scientific">Secundilactobacillus kimchicus JCM 15530</name>
    <dbReference type="NCBI Taxonomy" id="1302272"/>
    <lineage>
        <taxon>Bacteria</taxon>
        <taxon>Bacillati</taxon>
        <taxon>Bacillota</taxon>
        <taxon>Bacilli</taxon>
        <taxon>Lactobacillales</taxon>
        <taxon>Lactobacillaceae</taxon>
        <taxon>Secundilactobacillus</taxon>
    </lineage>
</organism>
<evidence type="ECO:0000256" key="6">
    <source>
        <dbReference type="ARBA" id="ARBA00022692"/>
    </source>
</evidence>
<evidence type="ECO:0000313" key="12">
    <source>
        <dbReference type="Proteomes" id="UP000050911"/>
    </source>
</evidence>
<keyword evidence="3" id="KW-1003">Cell membrane</keyword>
<dbReference type="Proteomes" id="UP000050911">
    <property type="component" value="Unassembled WGS sequence"/>
</dbReference>
<feature type="transmembrane region" description="Helical" evidence="9">
    <location>
        <begin position="183"/>
        <end position="200"/>
    </location>
</feature>
<dbReference type="GO" id="GO:0009401">
    <property type="term" value="P:phosphoenolpyruvate-dependent sugar phosphotransferase system"/>
    <property type="evidence" value="ECO:0007669"/>
    <property type="project" value="UniProtKB-KW"/>
</dbReference>
<keyword evidence="12" id="KW-1185">Reference proteome</keyword>
<keyword evidence="4" id="KW-0762">Sugar transport</keyword>
<feature type="transmembrane region" description="Helical" evidence="9">
    <location>
        <begin position="83"/>
        <end position="116"/>
    </location>
</feature>
<evidence type="ECO:0000256" key="4">
    <source>
        <dbReference type="ARBA" id="ARBA00022597"/>
    </source>
</evidence>
<dbReference type="PROSITE" id="PS51104">
    <property type="entry name" value="PTS_EIIC_TYPE_2"/>
    <property type="match status" value="1"/>
</dbReference>
<keyword evidence="7 9" id="KW-1133">Transmembrane helix</keyword>
<feature type="transmembrane region" description="Helical" evidence="9">
    <location>
        <begin position="417"/>
        <end position="437"/>
    </location>
</feature>
<keyword evidence="6 9" id="KW-0812">Transmembrane</keyword>
<dbReference type="STRING" id="1302272.FC96_GL001418"/>
<evidence type="ECO:0000256" key="9">
    <source>
        <dbReference type="SAM" id="Phobius"/>
    </source>
</evidence>
<dbReference type="InterPro" id="IPR013853">
    <property type="entry name" value="EIIC-GAT"/>
</dbReference>
<dbReference type="PANTHER" id="PTHR37324:SF2">
    <property type="entry name" value="PTS SYSTEM GALACTITOL-SPECIFIC EIIC COMPONENT"/>
    <property type="match status" value="1"/>
</dbReference>
<keyword evidence="5" id="KW-0598">Phosphotransferase system</keyword>
<evidence type="ECO:0000259" key="10">
    <source>
        <dbReference type="PROSITE" id="PS51104"/>
    </source>
</evidence>
<dbReference type="GO" id="GO:0005886">
    <property type="term" value="C:plasma membrane"/>
    <property type="evidence" value="ECO:0007669"/>
    <property type="project" value="UniProtKB-SubCell"/>
</dbReference>
<comment type="caution">
    <text evidence="11">The sequence shown here is derived from an EMBL/GenBank/DDBJ whole genome shotgun (WGS) entry which is preliminary data.</text>
</comment>
<dbReference type="InterPro" id="IPR004703">
    <property type="entry name" value="PTS_sugar-sp_permease"/>
</dbReference>
<evidence type="ECO:0000313" key="11">
    <source>
        <dbReference type="EMBL" id="KRK48318.1"/>
    </source>
</evidence>
<name>A0A0R1HNA0_9LACO</name>
<protein>
    <submittedName>
        <fullName evidence="11">PTS system, galactitol-specific IIC component</fullName>
    </submittedName>
</protein>
<dbReference type="GO" id="GO:0015577">
    <property type="term" value="F:galactitol transmembrane transporter activity"/>
    <property type="evidence" value="ECO:0007669"/>
    <property type="project" value="InterPro"/>
</dbReference>
<feature type="transmembrane region" description="Helical" evidence="9">
    <location>
        <begin position="43"/>
        <end position="63"/>
    </location>
</feature>
<dbReference type="RefSeq" id="WP_056942193.1">
    <property type="nucleotide sequence ID" value="NZ_AZCX01000003.1"/>
</dbReference>
<feature type="domain" description="PTS EIIC type-2" evidence="10">
    <location>
        <begin position="8"/>
        <end position="436"/>
    </location>
</feature>
<dbReference type="InterPro" id="IPR013014">
    <property type="entry name" value="PTS_EIIC_2"/>
</dbReference>
<accession>A0A0R1HNA0</accession>
<feature type="transmembrane region" description="Helical" evidence="9">
    <location>
        <begin position="12"/>
        <end position="31"/>
    </location>
</feature>
<feature type="transmembrane region" description="Helical" evidence="9">
    <location>
        <begin position="221"/>
        <end position="243"/>
    </location>
</feature>
<feature type="transmembrane region" description="Helical" evidence="9">
    <location>
        <begin position="137"/>
        <end position="163"/>
    </location>
</feature>
<evidence type="ECO:0000256" key="3">
    <source>
        <dbReference type="ARBA" id="ARBA00022475"/>
    </source>
</evidence>
<evidence type="ECO:0000256" key="2">
    <source>
        <dbReference type="ARBA" id="ARBA00022448"/>
    </source>
</evidence>
<dbReference type="Pfam" id="PF03611">
    <property type="entry name" value="EIIC-GAT"/>
    <property type="match status" value="1"/>
</dbReference>
<dbReference type="EMBL" id="AZCX01000003">
    <property type="protein sequence ID" value="KRK48318.1"/>
    <property type="molecule type" value="Genomic_DNA"/>
</dbReference>
<reference evidence="11 12" key="1">
    <citation type="journal article" date="2015" name="Genome Announc.">
        <title>Expanding the biotechnology potential of lactobacilli through comparative genomics of 213 strains and associated genera.</title>
        <authorList>
            <person name="Sun Z."/>
            <person name="Harris H.M."/>
            <person name="McCann A."/>
            <person name="Guo C."/>
            <person name="Argimon S."/>
            <person name="Zhang W."/>
            <person name="Yang X."/>
            <person name="Jeffery I.B."/>
            <person name="Cooney J.C."/>
            <person name="Kagawa T.F."/>
            <person name="Liu W."/>
            <person name="Song Y."/>
            <person name="Salvetti E."/>
            <person name="Wrobel A."/>
            <person name="Rasinkangas P."/>
            <person name="Parkhill J."/>
            <person name="Rea M.C."/>
            <person name="O'Sullivan O."/>
            <person name="Ritari J."/>
            <person name="Douillard F.P."/>
            <person name="Paul Ross R."/>
            <person name="Yang R."/>
            <person name="Briner A.E."/>
            <person name="Felis G.E."/>
            <person name="de Vos W.M."/>
            <person name="Barrangou R."/>
            <person name="Klaenhammer T.R."/>
            <person name="Caufield P.W."/>
            <person name="Cui Y."/>
            <person name="Zhang H."/>
            <person name="O'Toole P.W."/>
        </authorList>
    </citation>
    <scope>NUCLEOTIDE SEQUENCE [LARGE SCALE GENOMIC DNA]</scope>
    <source>
        <strain evidence="11 12">JCM 15530</strain>
    </source>
</reference>